<reference evidence="1 2" key="1">
    <citation type="journal article" date="2023" name="Nucleic Acids Res.">
        <title>The hologenome of Daphnia magna reveals possible DNA methylation and microbiome-mediated evolution of the host genome.</title>
        <authorList>
            <person name="Chaturvedi A."/>
            <person name="Li X."/>
            <person name="Dhandapani V."/>
            <person name="Marshall H."/>
            <person name="Kissane S."/>
            <person name="Cuenca-Cambronero M."/>
            <person name="Asole G."/>
            <person name="Calvet F."/>
            <person name="Ruiz-Romero M."/>
            <person name="Marangio P."/>
            <person name="Guigo R."/>
            <person name="Rago D."/>
            <person name="Mirbahai L."/>
            <person name="Eastwood N."/>
            <person name="Colbourne J.K."/>
            <person name="Zhou J."/>
            <person name="Mallon E."/>
            <person name="Orsini L."/>
        </authorList>
    </citation>
    <scope>NUCLEOTIDE SEQUENCE [LARGE SCALE GENOMIC DNA]</scope>
    <source>
        <strain evidence="1">LRV0_1</strain>
    </source>
</reference>
<comment type="caution">
    <text evidence="1">The sequence shown here is derived from an EMBL/GenBank/DDBJ whole genome shotgun (WGS) entry which is preliminary data.</text>
</comment>
<organism evidence="1 2">
    <name type="scientific">Daphnia magna</name>
    <dbReference type="NCBI Taxonomy" id="35525"/>
    <lineage>
        <taxon>Eukaryota</taxon>
        <taxon>Metazoa</taxon>
        <taxon>Ecdysozoa</taxon>
        <taxon>Arthropoda</taxon>
        <taxon>Crustacea</taxon>
        <taxon>Branchiopoda</taxon>
        <taxon>Diplostraca</taxon>
        <taxon>Cladocera</taxon>
        <taxon>Anomopoda</taxon>
        <taxon>Daphniidae</taxon>
        <taxon>Daphnia</taxon>
    </lineage>
</organism>
<name>A0ABR0AXW9_9CRUS</name>
<sequence length="140" mass="15404">MVSSRGNSSHVSTCSSRRAKALCSQKDGLVQFPDQHRPDHIPTAFDFLAMKLNMSSAVGSLLAMLYFNLCVADLIEYSGHCGEGVTGLDWHQPLSQKGPSHVFELFCLVEGIYLAILMRCCSVSLIGLINHLDNLSKQYL</sequence>
<evidence type="ECO:0000313" key="1">
    <source>
        <dbReference type="EMBL" id="KAK4029980.1"/>
    </source>
</evidence>
<protein>
    <submittedName>
        <fullName evidence="1">Uncharacterized protein</fullName>
    </submittedName>
</protein>
<keyword evidence="2" id="KW-1185">Reference proteome</keyword>
<evidence type="ECO:0000313" key="2">
    <source>
        <dbReference type="Proteomes" id="UP001234178"/>
    </source>
</evidence>
<dbReference type="EMBL" id="JAOYFB010000039">
    <property type="protein sequence ID" value="KAK4029980.1"/>
    <property type="molecule type" value="Genomic_DNA"/>
</dbReference>
<proteinExistence type="predicted"/>
<dbReference type="Proteomes" id="UP001234178">
    <property type="component" value="Unassembled WGS sequence"/>
</dbReference>
<gene>
    <name evidence="1" type="ORF">OUZ56_022936</name>
</gene>
<accession>A0ABR0AXW9</accession>